<evidence type="ECO:0000313" key="1">
    <source>
        <dbReference type="EMBL" id="MFD0287597.1"/>
    </source>
</evidence>
<sequence>MSTTDGQPVQGEESFDTTLRLWDVRDRGQARAHGLPVTGVLAGSCC</sequence>
<protein>
    <submittedName>
        <fullName evidence="1">Uncharacterized protein</fullName>
    </submittedName>
</protein>
<keyword evidence="2" id="KW-1185">Reference proteome</keyword>
<organism evidence="1 2">
    <name type="scientific">Streptomyces lutosisoli</name>
    <dbReference type="NCBI Taxonomy" id="2665721"/>
    <lineage>
        <taxon>Bacteria</taxon>
        <taxon>Bacillati</taxon>
        <taxon>Actinomycetota</taxon>
        <taxon>Actinomycetes</taxon>
        <taxon>Kitasatosporales</taxon>
        <taxon>Streptomycetaceae</taxon>
        <taxon>Streptomyces</taxon>
    </lineage>
</organism>
<proteinExistence type="predicted"/>
<accession>A0ABW2VUI5</accession>
<dbReference type="EMBL" id="JBHTEC010000002">
    <property type="protein sequence ID" value="MFD0287597.1"/>
    <property type="molecule type" value="Genomic_DNA"/>
</dbReference>
<name>A0ABW2VUI5_9ACTN</name>
<reference evidence="2" key="1">
    <citation type="journal article" date="2019" name="Int. J. Syst. Evol. Microbiol.">
        <title>The Global Catalogue of Microorganisms (GCM) 10K type strain sequencing project: providing services to taxonomists for standard genome sequencing and annotation.</title>
        <authorList>
            <consortium name="The Broad Institute Genomics Platform"/>
            <consortium name="The Broad Institute Genome Sequencing Center for Infectious Disease"/>
            <person name="Wu L."/>
            <person name="Ma J."/>
        </authorList>
    </citation>
    <scope>NUCLEOTIDE SEQUENCE [LARGE SCALE GENOMIC DNA]</scope>
    <source>
        <strain evidence="2">CGMCC 4.7198</strain>
    </source>
</reference>
<evidence type="ECO:0000313" key="2">
    <source>
        <dbReference type="Proteomes" id="UP001596957"/>
    </source>
</evidence>
<gene>
    <name evidence="1" type="ORF">ACFQZP_39400</name>
</gene>
<dbReference type="Proteomes" id="UP001596957">
    <property type="component" value="Unassembled WGS sequence"/>
</dbReference>
<comment type="caution">
    <text evidence="1">The sequence shown here is derived from an EMBL/GenBank/DDBJ whole genome shotgun (WGS) entry which is preliminary data.</text>
</comment>
<dbReference type="RefSeq" id="WP_327434698.1">
    <property type="nucleotide sequence ID" value="NZ_JBHTBI010000140.1"/>
</dbReference>